<organism evidence="2">
    <name type="scientific">Parabacteroides distasonis</name>
    <dbReference type="NCBI Taxonomy" id="823"/>
    <lineage>
        <taxon>Bacteria</taxon>
        <taxon>Pseudomonadati</taxon>
        <taxon>Bacteroidota</taxon>
        <taxon>Bacteroidia</taxon>
        <taxon>Bacteroidales</taxon>
        <taxon>Tannerellaceae</taxon>
        <taxon>Parabacteroides</taxon>
    </lineage>
</organism>
<feature type="transmembrane region" description="Helical" evidence="1">
    <location>
        <begin position="16"/>
        <end position="35"/>
    </location>
</feature>
<gene>
    <name evidence="2" type="ORF">PDLFYP31_03959</name>
</gene>
<protein>
    <submittedName>
        <fullName evidence="2">Uncharacterized protein</fullName>
    </submittedName>
</protein>
<evidence type="ECO:0000313" key="2">
    <source>
        <dbReference type="EMBL" id="VYU75861.1"/>
    </source>
</evidence>
<proteinExistence type="predicted"/>
<keyword evidence="1" id="KW-1133">Transmembrane helix</keyword>
<name>A0A6N3HHI5_PARDI</name>
<reference evidence="2" key="1">
    <citation type="submission" date="2019-11" db="EMBL/GenBank/DDBJ databases">
        <authorList>
            <person name="Feng L."/>
        </authorList>
    </citation>
    <scope>NUCLEOTIDE SEQUENCE</scope>
    <source>
        <strain evidence="2">PdistasonisLFYP31</strain>
    </source>
</reference>
<keyword evidence="1" id="KW-0812">Transmembrane</keyword>
<accession>A0A6N3HHI5</accession>
<keyword evidence="1" id="KW-0472">Membrane</keyword>
<dbReference type="AlphaFoldDB" id="A0A6N3HHI5"/>
<evidence type="ECO:0000256" key="1">
    <source>
        <dbReference type="SAM" id="Phobius"/>
    </source>
</evidence>
<dbReference type="EMBL" id="CACRUW010000033">
    <property type="protein sequence ID" value="VYU75861.1"/>
    <property type="molecule type" value="Genomic_DNA"/>
</dbReference>
<sequence>MEHTSAFTSIIDSQLLPMRVGIVFLMGCCILAAYCTNKRKNIEKKEYPMLLKGYPEHCKGRL</sequence>